<accession>A0A4S8J6C6</accession>
<dbReference type="EMBL" id="PYDT01000007">
    <property type="protein sequence ID" value="THU57051.1"/>
    <property type="molecule type" value="Genomic_DNA"/>
</dbReference>
<gene>
    <name evidence="2" type="ORF">C4D60_Mb11t23690</name>
</gene>
<comment type="caution">
    <text evidence="2">The sequence shown here is derived from an EMBL/GenBank/DDBJ whole genome shotgun (WGS) entry which is preliminary data.</text>
</comment>
<evidence type="ECO:0000256" key="1">
    <source>
        <dbReference type="SAM" id="MobiDB-lite"/>
    </source>
</evidence>
<name>A0A4S8J6C6_MUSBA</name>
<sequence>MTRILSPRLCCSPCDVTRSVDSGLADPREGPLTTMTTTTTTTSGVLSSTAALRLPSESRFASLITAAAAAPARSPGHPLPR</sequence>
<organism evidence="2 3">
    <name type="scientific">Musa balbisiana</name>
    <name type="common">Banana</name>
    <dbReference type="NCBI Taxonomy" id="52838"/>
    <lineage>
        <taxon>Eukaryota</taxon>
        <taxon>Viridiplantae</taxon>
        <taxon>Streptophyta</taxon>
        <taxon>Embryophyta</taxon>
        <taxon>Tracheophyta</taxon>
        <taxon>Spermatophyta</taxon>
        <taxon>Magnoliopsida</taxon>
        <taxon>Liliopsida</taxon>
        <taxon>Zingiberales</taxon>
        <taxon>Musaceae</taxon>
        <taxon>Musa</taxon>
    </lineage>
</organism>
<proteinExistence type="predicted"/>
<dbReference type="Proteomes" id="UP000317650">
    <property type="component" value="Chromosome 11"/>
</dbReference>
<protein>
    <submittedName>
        <fullName evidence="2">Uncharacterized protein</fullName>
    </submittedName>
</protein>
<evidence type="ECO:0000313" key="3">
    <source>
        <dbReference type="Proteomes" id="UP000317650"/>
    </source>
</evidence>
<keyword evidence="3" id="KW-1185">Reference proteome</keyword>
<feature type="region of interest" description="Disordered" evidence="1">
    <location>
        <begin position="20"/>
        <end position="41"/>
    </location>
</feature>
<evidence type="ECO:0000313" key="2">
    <source>
        <dbReference type="EMBL" id="THU57051.1"/>
    </source>
</evidence>
<reference evidence="2 3" key="1">
    <citation type="journal article" date="2019" name="Nat. Plants">
        <title>Genome sequencing of Musa balbisiana reveals subgenome evolution and function divergence in polyploid bananas.</title>
        <authorList>
            <person name="Yao X."/>
        </authorList>
    </citation>
    <scope>NUCLEOTIDE SEQUENCE [LARGE SCALE GENOMIC DNA]</scope>
    <source>
        <strain evidence="3">cv. DH-PKW</strain>
        <tissue evidence="2">Leaves</tissue>
    </source>
</reference>
<dbReference type="AlphaFoldDB" id="A0A4S8J6C6"/>